<protein>
    <submittedName>
        <fullName evidence="6">TrmH family RNA methyltransferase</fullName>
    </submittedName>
</protein>
<proteinExistence type="inferred from homology"/>
<dbReference type="InterPro" id="IPR029064">
    <property type="entry name" value="Ribosomal_eL30-like_sf"/>
</dbReference>
<comment type="similarity">
    <text evidence="1">Belongs to the class IV-like SAM-binding methyltransferase superfamily. RNA methyltransferase TrmH family.</text>
</comment>
<dbReference type="GO" id="GO:0006396">
    <property type="term" value="P:RNA processing"/>
    <property type="evidence" value="ECO:0007669"/>
    <property type="project" value="InterPro"/>
</dbReference>
<dbReference type="GO" id="GO:0005737">
    <property type="term" value="C:cytoplasm"/>
    <property type="evidence" value="ECO:0007669"/>
    <property type="project" value="UniProtKB-ARBA"/>
</dbReference>
<evidence type="ECO:0000259" key="5">
    <source>
        <dbReference type="Pfam" id="PF08032"/>
    </source>
</evidence>
<comment type="caution">
    <text evidence="6">The sequence shown here is derived from an EMBL/GenBank/DDBJ whole genome shotgun (WGS) entry which is preliminary data.</text>
</comment>
<dbReference type="Pfam" id="PF08032">
    <property type="entry name" value="SpoU_sub_bind"/>
    <property type="match status" value="1"/>
</dbReference>
<dbReference type="Gene3D" id="3.30.1330.30">
    <property type="match status" value="1"/>
</dbReference>
<dbReference type="GO" id="GO:0003723">
    <property type="term" value="F:RNA binding"/>
    <property type="evidence" value="ECO:0007669"/>
    <property type="project" value="InterPro"/>
</dbReference>
<keyword evidence="3 6" id="KW-0808">Transferase</keyword>
<dbReference type="PANTHER" id="PTHR43191">
    <property type="entry name" value="RRNA METHYLTRANSFERASE 3"/>
    <property type="match status" value="1"/>
</dbReference>
<dbReference type="Pfam" id="PF00588">
    <property type="entry name" value="SpoU_methylase"/>
    <property type="match status" value="1"/>
</dbReference>
<dbReference type="InterPro" id="IPR013123">
    <property type="entry name" value="SpoU_subst-bd"/>
</dbReference>
<evidence type="ECO:0000256" key="3">
    <source>
        <dbReference type="ARBA" id="ARBA00022679"/>
    </source>
</evidence>
<dbReference type="InterPro" id="IPR029026">
    <property type="entry name" value="tRNA_m1G_MTases_N"/>
</dbReference>
<dbReference type="PANTHER" id="PTHR43191:SF2">
    <property type="entry name" value="RRNA METHYLTRANSFERASE 3, MITOCHONDRIAL"/>
    <property type="match status" value="1"/>
</dbReference>
<dbReference type="GO" id="GO:0032259">
    <property type="term" value="P:methylation"/>
    <property type="evidence" value="ECO:0007669"/>
    <property type="project" value="UniProtKB-KW"/>
</dbReference>
<evidence type="ECO:0000256" key="1">
    <source>
        <dbReference type="ARBA" id="ARBA00007228"/>
    </source>
</evidence>
<keyword evidence="7" id="KW-1185">Reference proteome</keyword>
<dbReference type="AlphaFoldDB" id="A0A542ZB62"/>
<dbReference type="Proteomes" id="UP000316196">
    <property type="component" value="Unassembled WGS sequence"/>
</dbReference>
<evidence type="ECO:0000313" key="6">
    <source>
        <dbReference type="EMBL" id="TQL57556.1"/>
    </source>
</evidence>
<name>A0A542ZB62_9ACTN</name>
<dbReference type="SUPFAM" id="SSF75217">
    <property type="entry name" value="alpha/beta knot"/>
    <property type="match status" value="1"/>
</dbReference>
<dbReference type="InterPro" id="IPR051259">
    <property type="entry name" value="rRNA_Methyltransferase"/>
</dbReference>
<dbReference type="EMBL" id="VFOR01000002">
    <property type="protein sequence ID" value="TQL57556.1"/>
    <property type="molecule type" value="Genomic_DNA"/>
</dbReference>
<gene>
    <name evidence="6" type="ORF">FB460_1389</name>
</gene>
<sequence length="217" mass="22702">MHAVFVDPESPEAFDIIDMAQRRGAPVQATTGRALAEMCDTVTPQGVLAVCGHLDVEPDDIPADAKLILVCARVRDPGNAGAIIRCADAFGADAVVISADSVDVYNPKVVRASVGSMFHLPLVLGVQLDMIIGDLQDRGFQVFAAEGSGEPVSQLASDGTLARPTAWVMGNEAWGLTPEDSVLCDRSVAVPIHGRAESLNLATAAAVLMYATATAQY</sequence>
<accession>A0A542ZB62</accession>
<evidence type="ECO:0000259" key="4">
    <source>
        <dbReference type="Pfam" id="PF00588"/>
    </source>
</evidence>
<evidence type="ECO:0000313" key="7">
    <source>
        <dbReference type="Proteomes" id="UP000316196"/>
    </source>
</evidence>
<dbReference type="GO" id="GO:0008173">
    <property type="term" value="F:RNA methyltransferase activity"/>
    <property type="evidence" value="ECO:0007669"/>
    <property type="project" value="InterPro"/>
</dbReference>
<keyword evidence="2 6" id="KW-0489">Methyltransferase</keyword>
<organism evidence="6 7">
    <name type="scientific">Propioniferax innocua</name>
    <dbReference type="NCBI Taxonomy" id="1753"/>
    <lineage>
        <taxon>Bacteria</taxon>
        <taxon>Bacillati</taxon>
        <taxon>Actinomycetota</taxon>
        <taxon>Actinomycetes</taxon>
        <taxon>Propionibacteriales</taxon>
        <taxon>Propionibacteriaceae</taxon>
        <taxon>Propioniferax</taxon>
    </lineage>
</organism>
<feature type="domain" description="tRNA/rRNA methyltransferase SpoU type" evidence="4">
    <location>
        <begin position="67"/>
        <end position="210"/>
    </location>
</feature>
<dbReference type="InterPro" id="IPR029028">
    <property type="entry name" value="Alpha/beta_knot_MTases"/>
</dbReference>
<reference evidence="6 7" key="1">
    <citation type="submission" date="2019-06" db="EMBL/GenBank/DDBJ databases">
        <title>Sequencing the genomes of 1000 actinobacteria strains.</title>
        <authorList>
            <person name="Klenk H.-P."/>
        </authorList>
    </citation>
    <scope>NUCLEOTIDE SEQUENCE [LARGE SCALE GENOMIC DNA]</scope>
    <source>
        <strain evidence="6 7">DSM 8251</strain>
    </source>
</reference>
<dbReference type="CDD" id="cd18095">
    <property type="entry name" value="SpoU-like_rRNA-MTase"/>
    <property type="match status" value="1"/>
</dbReference>
<dbReference type="InterPro" id="IPR001537">
    <property type="entry name" value="SpoU_MeTrfase"/>
</dbReference>
<evidence type="ECO:0000256" key="2">
    <source>
        <dbReference type="ARBA" id="ARBA00022603"/>
    </source>
</evidence>
<feature type="domain" description="RNA 2-O ribose methyltransferase substrate binding" evidence="5">
    <location>
        <begin position="2"/>
        <end position="51"/>
    </location>
</feature>
<dbReference type="Gene3D" id="3.40.1280.10">
    <property type="match status" value="1"/>
</dbReference>